<keyword evidence="2 7" id="KW-0028">Amino-acid biosynthesis</keyword>
<feature type="domain" description="Aldehyde dehydrogenase" evidence="8">
    <location>
        <begin position="8"/>
        <end position="288"/>
    </location>
</feature>
<keyword evidence="10" id="KW-1185">Reference proteome</keyword>
<dbReference type="PROSITE" id="PS01223">
    <property type="entry name" value="PROA"/>
    <property type="match status" value="1"/>
</dbReference>
<dbReference type="InterPro" id="IPR016161">
    <property type="entry name" value="Ald_DH/histidinol_DH"/>
</dbReference>
<evidence type="ECO:0000313" key="10">
    <source>
        <dbReference type="Proteomes" id="UP000006365"/>
    </source>
</evidence>
<dbReference type="Proteomes" id="UP000006365">
    <property type="component" value="Chromosome"/>
</dbReference>
<dbReference type="InterPro" id="IPR012134">
    <property type="entry name" value="Glu-5-SA_DH"/>
</dbReference>
<dbReference type="GO" id="GO:0005737">
    <property type="term" value="C:cytoplasm"/>
    <property type="evidence" value="ECO:0007669"/>
    <property type="project" value="UniProtKB-SubCell"/>
</dbReference>
<evidence type="ECO:0000313" key="9">
    <source>
        <dbReference type="EMBL" id="ADW17258.1"/>
    </source>
</evidence>
<dbReference type="InterPro" id="IPR020593">
    <property type="entry name" value="G-glutamylP_reductase_CS"/>
</dbReference>
<comment type="subcellular location">
    <subcellularLocation>
        <location evidence="7">Cytoplasm</location>
    </subcellularLocation>
</comment>
<dbReference type="InterPro" id="IPR016162">
    <property type="entry name" value="Ald_DH_N"/>
</dbReference>
<dbReference type="KEGG" id="dpr:Despr_1086"/>
<dbReference type="AlphaFoldDB" id="A0A7U3YL38"/>
<dbReference type="PANTHER" id="PTHR11063:SF8">
    <property type="entry name" value="DELTA-1-PYRROLINE-5-CARBOXYLATE SYNTHASE"/>
    <property type="match status" value="1"/>
</dbReference>
<comment type="pathway">
    <text evidence="1 7">Amino-acid biosynthesis; L-proline biosynthesis; L-glutamate 5-semialdehyde from L-glutamate: step 2/2.</text>
</comment>
<comment type="catalytic activity">
    <reaction evidence="6 7">
        <text>L-glutamate 5-semialdehyde + phosphate + NADP(+) = L-glutamyl 5-phosphate + NADPH + H(+)</text>
        <dbReference type="Rhea" id="RHEA:19541"/>
        <dbReference type="ChEBI" id="CHEBI:15378"/>
        <dbReference type="ChEBI" id="CHEBI:43474"/>
        <dbReference type="ChEBI" id="CHEBI:57783"/>
        <dbReference type="ChEBI" id="CHEBI:58066"/>
        <dbReference type="ChEBI" id="CHEBI:58274"/>
        <dbReference type="ChEBI" id="CHEBI:58349"/>
        <dbReference type="EC" id="1.2.1.41"/>
    </reaction>
</comment>
<name>A0A7U3YL38_DESPD</name>
<dbReference type="EMBL" id="CP002364">
    <property type="protein sequence ID" value="ADW17258.1"/>
    <property type="molecule type" value="Genomic_DNA"/>
</dbReference>
<dbReference type="InterPro" id="IPR015590">
    <property type="entry name" value="Aldehyde_DH_dom"/>
</dbReference>
<evidence type="ECO:0000256" key="2">
    <source>
        <dbReference type="ARBA" id="ARBA00022605"/>
    </source>
</evidence>
<dbReference type="Gene3D" id="3.40.605.10">
    <property type="entry name" value="Aldehyde Dehydrogenase, Chain A, domain 1"/>
    <property type="match status" value="1"/>
</dbReference>
<dbReference type="GO" id="GO:0004350">
    <property type="term" value="F:glutamate-5-semialdehyde dehydrogenase activity"/>
    <property type="evidence" value="ECO:0007669"/>
    <property type="project" value="UniProtKB-UniRule"/>
</dbReference>
<reference evidence="9 10" key="1">
    <citation type="journal article" date="2011" name="Stand. Genomic Sci.">
        <title>Complete genome sequence of Desulfobulbus propionicus type strain (1pr3).</title>
        <authorList>
            <person name="Pagani I."/>
            <person name="Lapidus A."/>
            <person name="Nolan M."/>
            <person name="Lucas S."/>
            <person name="Hammon N."/>
            <person name="Deshpande S."/>
            <person name="Cheng J.F."/>
            <person name="Chertkov O."/>
            <person name="Davenport K."/>
            <person name="Tapia R."/>
            <person name="Han C."/>
            <person name="Goodwin L."/>
            <person name="Pitluck S."/>
            <person name="Liolios K."/>
            <person name="Mavromatis K."/>
            <person name="Ivanova N."/>
            <person name="Mikhailova N."/>
            <person name="Pati A."/>
            <person name="Chen A."/>
            <person name="Palaniappan K."/>
            <person name="Land M."/>
            <person name="Hauser L."/>
            <person name="Chang Y.J."/>
            <person name="Jeffries C.D."/>
            <person name="Detter J.C."/>
            <person name="Brambilla E."/>
            <person name="Kannan K.P."/>
            <person name="Djao O.D."/>
            <person name="Rohde M."/>
            <person name="Pukall R."/>
            <person name="Spring S."/>
            <person name="Goker M."/>
            <person name="Sikorski J."/>
            <person name="Woyke T."/>
            <person name="Bristow J."/>
            <person name="Eisen J.A."/>
            <person name="Markowitz V."/>
            <person name="Hugenholtz P."/>
            <person name="Kyrpides N.C."/>
            <person name="Klenk H.P."/>
        </authorList>
    </citation>
    <scope>NUCLEOTIDE SEQUENCE [LARGE SCALE GENOMIC DNA]</scope>
    <source>
        <strain evidence="10">ATCC 33891 / DSM 2032 / 1pr3</strain>
    </source>
</reference>
<comment type="similarity">
    <text evidence="7">Belongs to the gamma-glutamyl phosphate reductase family.</text>
</comment>
<dbReference type="UniPathway" id="UPA00098">
    <property type="reaction ID" value="UER00360"/>
</dbReference>
<proteinExistence type="inferred from homology"/>
<keyword evidence="4 7" id="KW-0521">NADP</keyword>
<dbReference type="GO" id="GO:0050661">
    <property type="term" value="F:NADP binding"/>
    <property type="evidence" value="ECO:0007669"/>
    <property type="project" value="InterPro"/>
</dbReference>
<dbReference type="RefSeq" id="WP_015723801.1">
    <property type="nucleotide sequence ID" value="NC_014972.1"/>
</dbReference>
<dbReference type="PANTHER" id="PTHR11063">
    <property type="entry name" value="GLUTAMATE SEMIALDEHYDE DEHYDROGENASE"/>
    <property type="match status" value="1"/>
</dbReference>
<evidence type="ECO:0000256" key="6">
    <source>
        <dbReference type="ARBA" id="ARBA00049024"/>
    </source>
</evidence>
<evidence type="ECO:0000256" key="1">
    <source>
        <dbReference type="ARBA" id="ARBA00004985"/>
    </source>
</evidence>
<evidence type="ECO:0000256" key="4">
    <source>
        <dbReference type="ARBA" id="ARBA00022857"/>
    </source>
</evidence>
<dbReference type="CDD" id="cd07079">
    <property type="entry name" value="ALDH_F18-19_ProA-GPR"/>
    <property type="match status" value="1"/>
</dbReference>
<dbReference type="InterPro" id="IPR016163">
    <property type="entry name" value="Ald_DH_C"/>
</dbReference>
<evidence type="ECO:0000256" key="5">
    <source>
        <dbReference type="ARBA" id="ARBA00023002"/>
    </source>
</evidence>
<dbReference type="GO" id="GO:0055129">
    <property type="term" value="P:L-proline biosynthetic process"/>
    <property type="evidence" value="ECO:0007669"/>
    <property type="project" value="UniProtKB-UniRule"/>
</dbReference>
<organism evidence="9 10">
    <name type="scientific">Desulfobulbus propionicus (strain ATCC 33891 / DSM 2032 / VKM B-1956 / 1pr3)</name>
    <dbReference type="NCBI Taxonomy" id="577650"/>
    <lineage>
        <taxon>Bacteria</taxon>
        <taxon>Pseudomonadati</taxon>
        <taxon>Thermodesulfobacteriota</taxon>
        <taxon>Desulfobulbia</taxon>
        <taxon>Desulfobulbales</taxon>
        <taxon>Desulfobulbaceae</taxon>
        <taxon>Desulfobulbus</taxon>
    </lineage>
</organism>
<sequence>MDRTQIEATVLDMVNKAKAAARVIGAMPAALKNTILLEVGEALIAQQAFILAENAKDMAAAEQKGISAAMLNRLQISEKGIKDMVQGLREVAALEDPVGEVSEMRRRPSGITVGRMRVPLGVILMIYESRPNVTIDSAALCLKAGNAVILRGGSEAINSNLALAKVLQEVLAKHAVDPAIVQVLSFTDREGIDCLLQQEEYIDLVIPRGGEGLIRAVTEKSRIPVLKHYKGVCHCFVDEDADQEMAIRVILNAKVQRPGVCNALEGLLVHREIANEFLPKVATALKEAGVRILGCHRSCLLCDEMIEPAGESDWGTEFLDLALVVRVVADLDEAMDYIDRYGSKHTEIILTRSYERSQRFLREVDASAVMVNASTRFNDGGQFGLGAEIGISTTKLHAYGPMGLKELTTRKFIVYGAGETRA</sequence>
<gene>
    <name evidence="7" type="primary">proA</name>
    <name evidence="9" type="ordered locus">Despr_1086</name>
</gene>
<evidence type="ECO:0000259" key="8">
    <source>
        <dbReference type="Pfam" id="PF00171"/>
    </source>
</evidence>
<dbReference type="HAMAP" id="MF_00412">
    <property type="entry name" value="ProA"/>
    <property type="match status" value="1"/>
</dbReference>
<dbReference type="FunFam" id="3.40.309.10:FF:000006">
    <property type="entry name" value="Gamma-glutamyl phosphate reductase"/>
    <property type="match status" value="1"/>
</dbReference>
<comment type="function">
    <text evidence="7">Catalyzes the NADPH-dependent reduction of L-glutamate 5-phosphate into L-glutamate 5-semialdehyde and phosphate. The product spontaneously undergoes cyclization to form 1-pyrroline-5-carboxylate.</text>
</comment>
<keyword evidence="3 7" id="KW-0641">Proline biosynthesis</keyword>
<keyword evidence="5 7" id="KW-0560">Oxidoreductase</keyword>
<dbReference type="NCBIfam" id="NF001221">
    <property type="entry name" value="PRK00197.1"/>
    <property type="match status" value="1"/>
</dbReference>
<accession>A0A7U3YL38</accession>
<evidence type="ECO:0000256" key="7">
    <source>
        <dbReference type="HAMAP-Rule" id="MF_00412"/>
    </source>
</evidence>
<dbReference type="Pfam" id="PF00171">
    <property type="entry name" value="Aldedh"/>
    <property type="match status" value="1"/>
</dbReference>
<evidence type="ECO:0000256" key="3">
    <source>
        <dbReference type="ARBA" id="ARBA00022650"/>
    </source>
</evidence>
<dbReference type="SUPFAM" id="SSF53720">
    <property type="entry name" value="ALDH-like"/>
    <property type="match status" value="1"/>
</dbReference>
<protein>
    <recommendedName>
        <fullName evidence="7">Gamma-glutamyl phosphate reductase</fullName>
        <shortName evidence="7">GPR</shortName>
        <ecNumber evidence="7">1.2.1.41</ecNumber>
    </recommendedName>
    <alternativeName>
        <fullName evidence="7">Glutamate-5-semialdehyde dehydrogenase</fullName>
    </alternativeName>
    <alternativeName>
        <fullName evidence="7">Glutamyl-gamma-semialdehyde dehydrogenase</fullName>
        <shortName evidence="7">GSA dehydrogenase</shortName>
    </alternativeName>
</protein>
<dbReference type="NCBIfam" id="TIGR00407">
    <property type="entry name" value="proA"/>
    <property type="match status" value="1"/>
</dbReference>
<keyword evidence="7" id="KW-0963">Cytoplasm</keyword>
<dbReference type="InterPro" id="IPR000965">
    <property type="entry name" value="GPR_dom"/>
</dbReference>
<dbReference type="EC" id="1.2.1.41" evidence="7"/>
<dbReference type="PIRSF" id="PIRSF000151">
    <property type="entry name" value="GPR"/>
    <property type="match status" value="1"/>
</dbReference>
<dbReference type="Gene3D" id="3.40.309.10">
    <property type="entry name" value="Aldehyde Dehydrogenase, Chain A, domain 2"/>
    <property type="match status" value="1"/>
</dbReference>